<dbReference type="AlphaFoldDB" id="A0A7D3ZK29"/>
<organism evidence="14 15">
    <name type="scientific">Actinomadura verrucosospora</name>
    <dbReference type="NCBI Taxonomy" id="46165"/>
    <lineage>
        <taxon>Bacteria</taxon>
        <taxon>Bacillati</taxon>
        <taxon>Actinomycetota</taxon>
        <taxon>Actinomycetes</taxon>
        <taxon>Streptosporangiales</taxon>
        <taxon>Thermomonosporaceae</taxon>
        <taxon>Actinomadura</taxon>
    </lineage>
</organism>
<dbReference type="InterPro" id="IPR023171">
    <property type="entry name" value="Na/H_antiporter_dom_sf"/>
</dbReference>
<name>A0A7D3ZK29_ACTVE</name>
<feature type="transmembrane region" description="Helical" evidence="12">
    <location>
        <begin position="93"/>
        <end position="114"/>
    </location>
</feature>
<keyword evidence="4 12" id="KW-0050">Antiport</keyword>
<feature type="transmembrane region" description="Helical" evidence="12">
    <location>
        <begin position="393"/>
        <end position="414"/>
    </location>
</feature>
<feature type="transmembrane region" description="Helical" evidence="12">
    <location>
        <begin position="153"/>
        <end position="173"/>
    </location>
</feature>
<evidence type="ECO:0000256" key="10">
    <source>
        <dbReference type="ARBA" id="ARBA00023136"/>
    </source>
</evidence>
<evidence type="ECO:0000256" key="8">
    <source>
        <dbReference type="ARBA" id="ARBA00023053"/>
    </source>
</evidence>
<dbReference type="GO" id="GO:0015385">
    <property type="term" value="F:sodium:proton antiporter activity"/>
    <property type="evidence" value="ECO:0007669"/>
    <property type="project" value="UniProtKB-UniRule"/>
</dbReference>
<dbReference type="Proteomes" id="UP000501240">
    <property type="component" value="Chromosome"/>
</dbReference>
<keyword evidence="9 12" id="KW-0406">Ion transport</keyword>
<evidence type="ECO:0000313" key="15">
    <source>
        <dbReference type="Proteomes" id="UP000501240"/>
    </source>
</evidence>
<feature type="domain" description="Thioredoxin" evidence="13">
    <location>
        <begin position="422"/>
        <end position="603"/>
    </location>
</feature>
<dbReference type="SUPFAM" id="SSF52833">
    <property type="entry name" value="Thioredoxin-like"/>
    <property type="match status" value="1"/>
</dbReference>
<evidence type="ECO:0000256" key="7">
    <source>
        <dbReference type="ARBA" id="ARBA00022989"/>
    </source>
</evidence>
<keyword evidence="8 12" id="KW-0915">Sodium</keyword>
<comment type="catalytic activity">
    <reaction evidence="12">
        <text>Na(+)(in) + 2 H(+)(out) = Na(+)(out) + 2 H(+)(in)</text>
        <dbReference type="Rhea" id="RHEA:29251"/>
        <dbReference type="ChEBI" id="CHEBI:15378"/>
        <dbReference type="ChEBI" id="CHEBI:29101"/>
    </reaction>
</comment>
<dbReference type="Pfam" id="PF06965">
    <property type="entry name" value="Na_H_antiport_1"/>
    <property type="match status" value="1"/>
</dbReference>
<reference evidence="14 15" key="1">
    <citation type="submission" date="2020-05" db="EMBL/GenBank/DDBJ databases">
        <title>Actinomadura verrucosospora NRRL-B18236 (PFL_A860) Genome sequencing and assembly.</title>
        <authorList>
            <person name="Samborskyy M."/>
        </authorList>
    </citation>
    <scope>NUCLEOTIDE SEQUENCE [LARGE SCALE GENOMIC DNA]</scope>
    <source>
        <strain evidence="14 15">NRRL:B18236</strain>
    </source>
</reference>
<dbReference type="Gene3D" id="3.40.30.10">
    <property type="entry name" value="Glutaredoxin"/>
    <property type="match status" value="1"/>
</dbReference>
<keyword evidence="5 12" id="KW-1003">Cell membrane</keyword>
<sequence length="612" mass="65023">MQTPLREFLRTETGGAVVLLAATIAALVWANASLSSYDAFWGTEASLRAGRHVLSMDLRGWVNSGLMTLFFFIVGLEARREFDMGELRERSRLALPLAAGIGGMVVPVAIYLAVNAGGPAMHGWGTAMSTDTAFALGVLTLVGKRFPGRLHAYLLTVTVVDDLVALLVIATVYSKDVSVGPLLVAVGLLGVTLLVRAAGVSLVPVYAALGTAAWVALDASGIEPVVIGLAMGLLTYAYPAARTDLERASEVFRLFREQPTPELARSARVGVAAAISPNERLQQLYHPWTSYVVVPLFALANAGIPVSAGFLRHAFASPVTLGIVIGYVAGKPVGILGLSWLVTVVSRGRLRPPVGWAAVAGGGAIAGIGFTAALLIATLAFTGDRLAEAKVGILSAALLASVLTWLVVRVTALLPARPRVVALLGTAQSVIDLAAPVDPERDHVRGPEHAPVTVVEYGDFECPYCGQAEPVIRELLAGQGDVRYVWRHLPLTDVHPQARLAAQAAEAAAAQEAFWDMHDLLFRHQDALQPKDLVRYAGELGLDVARFRDDMRRSAGSARIAEDVDSADLSGVSGTPTFFINGRRHQGAYDLESLQYAVRIARKRAAIDAPPR</sequence>
<dbReference type="InterPro" id="IPR012336">
    <property type="entry name" value="Thioredoxin-like_fold"/>
</dbReference>
<keyword evidence="3 12" id="KW-0813">Transport</keyword>
<feature type="transmembrane region" description="Helical" evidence="12">
    <location>
        <begin position="120"/>
        <end position="141"/>
    </location>
</feature>
<comment type="similarity">
    <text evidence="2">In the N-terminal section; belongs to the NhaA Na(+)/H(+) (TC 2.A.33) antiporter family.</text>
</comment>
<feature type="transmembrane region" description="Helical" evidence="12">
    <location>
        <begin position="288"/>
        <end position="311"/>
    </location>
</feature>
<comment type="subcellular location">
    <subcellularLocation>
        <location evidence="1">Cell inner membrane</location>
        <topology evidence="1">Multi-pass membrane protein</topology>
    </subcellularLocation>
    <subcellularLocation>
        <location evidence="12">Cell membrane</location>
        <topology evidence="12">Multi-pass membrane protein</topology>
    </subcellularLocation>
</comment>
<dbReference type="GO" id="GO:0005886">
    <property type="term" value="C:plasma membrane"/>
    <property type="evidence" value="ECO:0007669"/>
    <property type="project" value="UniProtKB-SubCell"/>
</dbReference>
<evidence type="ECO:0000256" key="11">
    <source>
        <dbReference type="ARBA" id="ARBA00023201"/>
    </source>
</evidence>
<comment type="function">
    <text evidence="12">Na(+)/H(+) antiporter that extrudes sodium in exchange for external protons.</text>
</comment>
<feature type="transmembrane region" description="Helical" evidence="12">
    <location>
        <begin position="12"/>
        <end position="32"/>
    </location>
</feature>
<feature type="transmembrane region" description="Helical" evidence="12">
    <location>
        <begin position="60"/>
        <end position="78"/>
    </location>
</feature>
<dbReference type="InterPro" id="IPR013766">
    <property type="entry name" value="Thioredoxin_domain"/>
</dbReference>
<feature type="transmembrane region" description="Helical" evidence="12">
    <location>
        <begin position="179"/>
        <end position="209"/>
    </location>
</feature>
<keyword evidence="7 12" id="KW-1133">Transmembrane helix</keyword>
<evidence type="ECO:0000256" key="2">
    <source>
        <dbReference type="ARBA" id="ARBA00007006"/>
    </source>
</evidence>
<dbReference type="Gene3D" id="1.20.1530.10">
    <property type="entry name" value="Na+/H+ antiporter like domain"/>
    <property type="match status" value="1"/>
</dbReference>
<evidence type="ECO:0000259" key="13">
    <source>
        <dbReference type="PROSITE" id="PS51352"/>
    </source>
</evidence>
<accession>A0A7D3ZK29</accession>
<evidence type="ECO:0000313" key="14">
    <source>
        <dbReference type="EMBL" id="QKG20323.1"/>
    </source>
</evidence>
<dbReference type="PANTHER" id="PTHR30341:SF0">
    <property type="entry name" value="NA(+)_H(+) ANTIPORTER NHAA"/>
    <property type="match status" value="1"/>
</dbReference>
<evidence type="ECO:0000256" key="6">
    <source>
        <dbReference type="ARBA" id="ARBA00022692"/>
    </source>
</evidence>
<gene>
    <name evidence="12" type="primary">nhaA</name>
    <name evidence="14" type="ORF">ACTIVE_1961</name>
</gene>
<evidence type="ECO:0000256" key="1">
    <source>
        <dbReference type="ARBA" id="ARBA00004429"/>
    </source>
</evidence>
<proteinExistence type="inferred from homology"/>
<keyword evidence="11 12" id="KW-0739">Sodium transport</keyword>
<dbReference type="EMBL" id="CP053892">
    <property type="protein sequence ID" value="QKG20323.1"/>
    <property type="molecule type" value="Genomic_DNA"/>
</dbReference>
<feature type="transmembrane region" description="Helical" evidence="12">
    <location>
        <begin position="323"/>
        <end position="342"/>
    </location>
</feature>
<keyword evidence="6 12" id="KW-0812">Transmembrane</keyword>
<keyword evidence="15" id="KW-1185">Reference proteome</keyword>
<evidence type="ECO:0000256" key="3">
    <source>
        <dbReference type="ARBA" id="ARBA00022448"/>
    </source>
</evidence>
<dbReference type="InterPro" id="IPR036249">
    <property type="entry name" value="Thioredoxin-like_sf"/>
</dbReference>
<evidence type="ECO:0000256" key="4">
    <source>
        <dbReference type="ARBA" id="ARBA00022449"/>
    </source>
</evidence>
<evidence type="ECO:0000256" key="5">
    <source>
        <dbReference type="ARBA" id="ARBA00022475"/>
    </source>
</evidence>
<protein>
    <recommendedName>
        <fullName evidence="12">Na(+)/H(+) antiporter NhaA</fullName>
    </recommendedName>
    <alternativeName>
        <fullName evidence="12">Sodium/proton antiporter NhaA</fullName>
    </alternativeName>
</protein>
<dbReference type="PROSITE" id="PS51352">
    <property type="entry name" value="THIOREDOXIN_2"/>
    <property type="match status" value="1"/>
</dbReference>
<dbReference type="Pfam" id="PF13462">
    <property type="entry name" value="Thioredoxin_4"/>
    <property type="match status" value="1"/>
</dbReference>
<dbReference type="GO" id="GO:0006885">
    <property type="term" value="P:regulation of pH"/>
    <property type="evidence" value="ECO:0007669"/>
    <property type="project" value="UniProtKB-UniRule"/>
</dbReference>
<evidence type="ECO:0000256" key="12">
    <source>
        <dbReference type="HAMAP-Rule" id="MF_01844"/>
    </source>
</evidence>
<dbReference type="PANTHER" id="PTHR30341">
    <property type="entry name" value="SODIUM ION/PROTON ANTIPORTER NHAA-RELATED"/>
    <property type="match status" value="1"/>
</dbReference>
<feature type="transmembrane region" description="Helical" evidence="12">
    <location>
        <begin position="354"/>
        <end position="381"/>
    </location>
</feature>
<keyword evidence="10 12" id="KW-0472">Membrane</keyword>
<dbReference type="HAMAP" id="MF_01844">
    <property type="entry name" value="NhaA"/>
    <property type="match status" value="1"/>
</dbReference>
<evidence type="ECO:0000256" key="9">
    <source>
        <dbReference type="ARBA" id="ARBA00023065"/>
    </source>
</evidence>
<comment type="similarity">
    <text evidence="12">Belongs to the NhaA Na(+)/H(+) (TC 2.A.33) antiporter family.</text>
</comment>
<dbReference type="NCBIfam" id="TIGR00773">
    <property type="entry name" value="NhaA"/>
    <property type="match status" value="1"/>
</dbReference>
<dbReference type="InterPro" id="IPR004670">
    <property type="entry name" value="NhaA"/>
</dbReference>